<dbReference type="EMBL" id="FVGW01000004">
    <property type="protein sequence ID" value="SKM03747.1"/>
    <property type="molecule type" value="Genomic_DNA"/>
</dbReference>
<sequence>MSDATSPKYYQFGDVQLIAVSGKLTGCGAQAVQYVARSTRMDGKNKGVTVDGRIEDLEKAKIFIDFEIDRLRAEADKVVKAAGTFHLGIGLGSGDVAHAPAYGGDS</sequence>
<dbReference type="RefSeq" id="WP_207553965.1">
    <property type="nucleotide sequence ID" value="NZ_FVGW01000004.1"/>
</dbReference>
<evidence type="ECO:0000313" key="1">
    <source>
        <dbReference type="EMBL" id="SKM03747.1"/>
    </source>
</evidence>
<evidence type="ECO:0000313" key="2">
    <source>
        <dbReference type="Proteomes" id="UP000190074"/>
    </source>
</evidence>
<gene>
    <name evidence="1" type="ORF">SAMEA2259716_02370</name>
</gene>
<accession>A0A1T8M9P1</accession>
<dbReference type="AlphaFoldDB" id="A0A1T8M9P1"/>
<organism evidence="1 2">
    <name type="scientific">Mycobacteroides abscessus subsp. massiliense</name>
    <dbReference type="NCBI Taxonomy" id="1962118"/>
    <lineage>
        <taxon>Bacteria</taxon>
        <taxon>Bacillati</taxon>
        <taxon>Actinomycetota</taxon>
        <taxon>Actinomycetes</taxon>
        <taxon>Mycobacteriales</taxon>
        <taxon>Mycobacteriaceae</taxon>
        <taxon>Mycobacteroides</taxon>
        <taxon>Mycobacteroides abscessus</taxon>
    </lineage>
</organism>
<protein>
    <submittedName>
        <fullName evidence="1">Uncharacterized protein</fullName>
    </submittedName>
</protein>
<name>A0A1T8M9P1_9MYCO</name>
<reference evidence="1 2" key="1">
    <citation type="submission" date="2016-11" db="EMBL/GenBank/DDBJ databases">
        <authorList>
            <consortium name="Pathogen Informatics"/>
        </authorList>
    </citation>
    <scope>NUCLEOTIDE SEQUENCE [LARGE SCALE GENOMIC DNA]</scope>
    <source>
        <strain evidence="1 2">911</strain>
    </source>
</reference>
<dbReference type="Proteomes" id="UP000190074">
    <property type="component" value="Unassembled WGS sequence"/>
</dbReference>
<proteinExistence type="predicted"/>